<dbReference type="Proteomes" id="UP000812287">
    <property type="component" value="Unassembled WGS sequence"/>
</dbReference>
<dbReference type="PANTHER" id="PTHR40124:SF1">
    <property type="entry name" value="DISAGGREGATASE RELATED REPEAT PROTEIN"/>
    <property type="match status" value="1"/>
</dbReference>
<evidence type="ECO:0000256" key="1">
    <source>
        <dbReference type="SAM" id="MobiDB-lite"/>
    </source>
</evidence>
<dbReference type="RefSeq" id="XP_043038418.1">
    <property type="nucleotide sequence ID" value="XM_043180023.1"/>
</dbReference>
<dbReference type="OrthoDB" id="3337916at2759"/>
<proteinExistence type="predicted"/>
<dbReference type="Pfam" id="PF21294">
    <property type="entry name" value="Polysacc_lyase_14"/>
    <property type="match status" value="1"/>
</dbReference>
<evidence type="ECO:0000313" key="3">
    <source>
        <dbReference type="EMBL" id="KAG7444918.1"/>
    </source>
</evidence>
<dbReference type="InterPro" id="IPR048958">
    <property type="entry name" value="Polysacc_lyase_14"/>
</dbReference>
<feature type="region of interest" description="Disordered" evidence="1">
    <location>
        <begin position="51"/>
        <end position="72"/>
    </location>
</feature>
<reference evidence="3" key="1">
    <citation type="submission" date="2020-11" db="EMBL/GenBank/DDBJ databases">
        <title>Adaptations for nitrogen fixation in a non-lichenized fungal sporocarp promotes dispersal by wood-feeding termites.</title>
        <authorList>
            <consortium name="DOE Joint Genome Institute"/>
            <person name="Koch R.A."/>
            <person name="Yoon G."/>
            <person name="Arayal U."/>
            <person name="Lail K."/>
            <person name="Amirebrahimi M."/>
            <person name="Labutti K."/>
            <person name="Lipzen A."/>
            <person name="Riley R."/>
            <person name="Barry K."/>
            <person name="Henrissat B."/>
            <person name="Grigoriev I.V."/>
            <person name="Herr J.R."/>
            <person name="Aime M.C."/>
        </authorList>
    </citation>
    <scope>NUCLEOTIDE SEQUENCE</scope>
    <source>
        <strain evidence="3">MCA 3950</strain>
    </source>
</reference>
<keyword evidence="4" id="KW-1185">Reference proteome</keyword>
<dbReference type="Gene3D" id="2.60.120.200">
    <property type="match status" value="1"/>
</dbReference>
<organism evidence="3 4">
    <name type="scientific">Guyanagaster necrorhizus</name>
    <dbReference type="NCBI Taxonomy" id="856835"/>
    <lineage>
        <taxon>Eukaryota</taxon>
        <taxon>Fungi</taxon>
        <taxon>Dikarya</taxon>
        <taxon>Basidiomycota</taxon>
        <taxon>Agaricomycotina</taxon>
        <taxon>Agaricomycetes</taxon>
        <taxon>Agaricomycetidae</taxon>
        <taxon>Agaricales</taxon>
        <taxon>Marasmiineae</taxon>
        <taxon>Physalacriaceae</taxon>
        <taxon>Guyanagaster</taxon>
    </lineage>
</organism>
<sequence>MQPIIPVPSSRIHKGFTSSSSLARSSGNANMKYVPLDDSALGVHKVFNRTSHNVVSPPAPSRPNPDDGEHPEKAWEAVYPHGSINPSASVVGGFSFYVAGPAGFLDGAVKEAIMGYRVMFQPGWEWAKGGKLPGIFGGVGDASYHCSGGRQNDRCQCFDARLMWRPNGAGEIYTYFPLTEGNETALLRVPGSRKNPDYGFSVGLGAFTWPVGRWVDVAFRVKLNEINALDGELELYVDGKTVISVHGLNMKMSSDSRIKGMHFQTFFGGHTDEWASPKNQQAWFGDVTGMILA</sequence>
<comment type="caution">
    <text evidence="3">The sequence shown here is derived from an EMBL/GenBank/DDBJ whole genome shotgun (WGS) entry which is preliminary data.</text>
</comment>
<name>A0A9P8AR11_9AGAR</name>
<protein>
    <recommendedName>
        <fullName evidence="2">Polysaccharide lyase 14 domain-containing protein</fullName>
    </recommendedName>
</protein>
<accession>A0A9P8AR11</accession>
<evidence type="ECO:0000259" key="2">
    <source>
        <dbReference type="Pfam" id="PF21294"/>
    </source>
</evidence>
<dbReference type="AlphaFoldDB" id="A0A9P8AR11"/>
<dbReference type="EMBL" id="MU250538">
    <property type="protein sequence ID" value="KAG7444918.1"/>
    <property type="molecule type" value="Genomic_DNA"/>
</dbReference>
<dbReference type="PANTHER" id="PTHR40124">
    <property type="match status" value="1"/>
</dbReference>
<evidence type="ECO:0000313" key="4">
    <source>
        <dbReference type="Proteomes" id="UP000812287"/>
    </source>
</evidence>
<gene>
    <name evidence="3" type="ORF">BT62DRAFT_198879</name>
</gene>
<dbReference type="GeneID" id="66102319"/>
<feature type="domain" description="Polysaccharide lyase 14" evidence="2">
    <location>
        <begin position="72"/>
        <end position="286"/>
    </location>
</feature>